<keyword evidence="1" id="KW-0812">Transmembrane</keyword>
<evidence type="ECO:0000256" key="1">
    <source>
        <dbReference type="SAM" id="Phobius"/>
    </source>
</evidence>
<comment type="caution">
    <text evidence="2">The sequence shown here is derived from an EMBL/GenBank/DDBJ whole genome shotgun (WGS) entry which is preliminary data.</text>
</comment>
<proteinExistence type="predicted"/>
<reference evidence="2 3" key="1">
    <citation type="journal article" date="2023" name="Mol. Phylogenet. Evol.">
        <title>Genome-scale phylogeny and comparative genomics of the fungal order Sordariales.</title>
        <authorList>
            <person name="Hensen N."/>
            <person name="Bonometti L."/>
            <person name="Westerberg I."/>
            <person name="Brannstrom I.O."/>
            <person name="Guillou S."/>
            <person name="Cros-Aarteil S."/>
            <person name="Calhoun S."/>
            <person name="Haridas S."/>
            <person name="Kuo A."/>
            <person name="Mondo S."/>
            <person name="Pangilinan J."/>
            <person name="Riley R."/>
            <person name="LaButti K."/>
            <person name="Andreopoulos B."/>
            <person name="Lipzen A."/>
            <person name="Chen C."/>
            <person name="Yan M."/>
            <person name="Daum C."/>
            <person name="Ng V."/>
            <person name="Clum A."/>
            <person name="Steindorff A."/>
            <person name="Ohm R.A."/>
            <person name="Martin F."/>
            <person name="Silar P."/>
            <person name="Natvig D.O."/>
            <person name="Lalanne C."/>
            <person name="Gautier V."/>
            <person name="Ament-Velasquez S.L."/>
            <person name="Kruys A."/>
            <person name="Hutchinson M.I."/>
            <person name="Powell A.J."/>
            <person name="Barry K."/>
            <person name="Miller A.N."/>
            <person name="Grigoriev I.V."/>
            <person name="Debuchy R."/>
            <person name="Gladieux P."/>
            <person name="Hiltunen Thoren M."/>
            <person name="Johannesson H."/>
        </authorList>
    </citation>
    <scope>NUCLEOTIDE SEQUENCE [LARGE SCALE GENOMIC DNA]</scope>
    <source>
        <strain evidence="2 3">FGSC 10403</strain>
    </source>
</reference>
<dbReference type="EMBL" id="JAULSX010000009">
    <property type="protein sequence ID" value="KAK3485993.1"/>
    <property type="molecule type" value="Genomic_DNA"/>
</dbReference>
<keyword evidence="1" id="KW-1133">Transmembrane helix</keyword>
<dbReference type="AlphaFoldDB" id="A0AAJ0MMD9"/>
<keyword evidence="1" id="KW-0472">Membrane</keyword>
<dbReference type="RefSeq" id="XP_062688756.1">
    <property type="nucleotide sequence ID" value="XM_062834068.1"/>
</dbReference>
<accession>A0AAJ0MMD9</accession>
<gene>
    <name evidence="2" type="ORF">B0T23DRAFT_243216</name>
</gene>
<evidence type="ECO:0000313" key="3">
    <source>
        <dbReference type="Proteomes" id="UP001285908"/>
    </source>
</evidence>
<organism evidence="2 3">
    <name type="scientific">Neurospora hispaniola</name>
    <dbReference type="NCBI Taxonomy" id="588809"/>
    <lineage>
        <taxon>Eukaryota</taxon>
        <taxon>Fungi</taxon>
        <taxon>Dikarya</taxon>
        <taxon>Ascomycota</taxon>
        <taxon>Pezizomycotina</taxon>
        <taxon>Sordariomycetes</taxon>
        <taxon>Sordariomycetidae</taxon>
        <taxon>Sordariales</taxon>
        <taxon>Sordariaceae</taxon>
        <taxon>Neurospora</taxon>
    </lineage>
</organism>
<sequence length="99" mass="11613">MIATWFGWLVKSDGVRELRSHFLFFLTMNGFIENFPCLNNFHSSLMFLFNIPLSGPSRWQDEVAFYGILTFVVVLRGVYRGWRFPKGSGTNDEENVFHR</sequence>
<protein>
    <submittedName>
        <fullName evidence="2">Uncharacterized protein</fullName>
    </submittedName>
</protein>
<evidence type="ECO:0000313" key="2">
    <source>
        <dbReference type="EMBL" id="KAK3485993.1"/>
    </source>
</evidence>
<dbReference type="Proteomes" id="UP001285908">
    <property type="component" value="Unassembled WGS sequence"/>
</dbReference>
<feature type="transmembrane region" description="Helical" evidence="1">
    <location>
        <begin position="63"/>
        <end position="79"/>
    </location>
</feature>
<name>A0AAJ0MMD9_9PEZI</name>
<dbReference type="GeneID" id="87871690"/>
<keyword evidence="3" id="KW-1185">Reference proteome</keyword>